<dbReference type="InterPro" id="IPR012296">
    <property type="entry name" value="Nuclease_put_TT1808"/>
</dbReference>
<gene>
    <name evidence="2" type="ORF">OJF2_63590</name>
</gene>
<dbReference type="AlphaFoldDB" id="A0A5B9WAT3"/>
<sequence>MATVTKPEGTIATTRKAEAEGDQLVTMRGIDWQGYLTILDMKTDRRFPRVVFLDGEVSFMSPSPTHEFLNDRLRSFLRAVLSGLGIPFLPLGSTTFRREERRGGVEGGQTYYLVNRGHVRDKKRIDLSVDPPPDLAVEIVVTHPADDTLEVYRRLRVPEVWVCTETELVFLVLDRNGHYARTDSSVALPGISAAEIHSWITRGGYDDEGAWDHDLRRWIAEVLSPRLRETTR</sequence>
<keyword evidence="3" id="KW-1185">Reference proteome</keyword>
<protein>
    <recommendedName>
        <fullName evidence="1">Putative restriction endonuclease domain-containing protein</fullName>
    </recommendedName>
</protein>
<proteinExistence type="predicted"/>
<name>A0A5B9WAT3_9BACT</name>
<dbReference type="KEGG" id="agv:OJF2_63590"/>
<dbReference type="SUPFAM" id="SSF52980">
    <property type="entry name" value="Restriction endonuclease-like"/>
    <property type="match status" value="1"/>
</dbReference>
<dbReference type="CDD" id="cd06260">
    <property type="entry name" value="DUF820-like"/>
    <property type="match status" value="1"/>
</dbReference>
<evidence type="ECO:0000259" key="1">
    <source>
        <dbReference type="Pfam" id="PF05685"/>
    </source>
</evidence>
<dbReference type="InterPro" id="IPR008538">
    <property type="entry name" value="Uma2"/>
</dbReference>
<evidence type="ECO:0000313" key="3">
    <source>
        <dbReference type="Proteomes" id="UP000324233"/>
    </source>
</evidence>
<dbReference type="EMBL" id="CP042997">
    <property type="protein sequence ID" value="QEH37768.1"/>
    <property type="molecule type" value="Genomic_DNA"/>
</dbReference>
<dbReference type="Pfam" id="PF05685">
    <property type="entry name" value="Uma2"/>
    <property type="match status" value="1"/>
</dbReference>
<dbReference type="PANTHER" id="PTHR47152">
    <property type="entry name" value="SLR2084 PROTEIN-RELATED"/>
    <property type="match status" value="1"/>
</dbReference>
<dbReference type="Gene3D" id="3.90.1570.10">
    <property type="entry name" value="tt1808, chain A"/>
    <property type="match status" value="1"/>
</dbReference>
<organism evidence="2 3">
    <name type="scientific">Aquisphaera giovannonii</name>
    <dbReference type="NCBI Taxonomy" id="406548"/>
    <lineage>
        <taxon>Bacteria</taxon>
        <taxon>Pseudomonadati</taxon>
        <taxon>Planctomycetota</taxon>
        <taxon>Planctomycetia</taxon>
        <taxon>Isosphaerales</taxon>
        <taxon>Isosphaeraceae</taxon>
        <taxon>Aquisphaera</taxon>
    </lineage>
</organism>
<feature type="domain" description="Putative restriction endonuclease" evidence="1">
    <location>
        <begin position="42"/>
        <end position="184"/>
    </location>
</feature>
<dbReference type="Proteomes" id="UP000324233">
    <property type="component" value="Chromosome"/>
</dbReference>
<dbReference type="RefSeq" id="WP_148597288.1">
    <property type="nucleotide sequence ID" value="NZ_CP042997.1"/>
</dbReference>
<dbReference type="InterPro" id="IPR011335">
    <property type="entry name" value="Restrct_endonuc-II-like"/>
</dbReference>
<evidence type="ECO:0000313" key="2">
    <source>
        <dbReference type="EMBL" id="QEH37768.1"/>
    </source>
</evidence>
<dbReference type="OrthoDB" id="275506at2"/>
<reference evidence="2 3" key="1">
    <citation type="submission" date="2019-08" db="EMBL/GenBank/DDBJ databases">
        <title>Deep-cultivation of Planctomycetes and their phenomic and genomic characterization uncovers novel biology.</title>
        <authorList>
            <person name="Wiegand S."/>
            <person name="Jogler M."/>
            <person name="Boedeker C."/>
            <person name="Pinto D."/>
            <person name="Vollmers J."/>
            <person name="Rivas-Marin E."/>
            <person name="Kohn T."/>
            <person name="Peeters S.H."/>
            <person name="Heuer A."/>
            <person name="Rast P."/>
            <person name="Oberbeckmann S."/>
            <person name="Bunk B."/>
            <person name="Jeske O."/>
            <person name="Meyerdierks A."/>
            <person name="Storesund J.E."/>
            <person name="Kallscheuer N."/>
            <person name="Luecker S."/>
            <person name="Lage O.M."/>
            <person name="Pohl T."/>
            <person name="Merkel B.J."/>
            <person name="Hornburger P."/>
            <person name="Mueller R.-W."/>
            <person name="Bruemmer F."/>
            <person name="Labrenz M."/>
            <person name="Spormann A.M."/>
            <person name="Op den Camp H."/>
            <person name="Overmann J."/>
            <person name="Amann R."/>
            <person name="Jetten M.S.M."/>
            <person name="Mascher T."/>
            <person name="Medema M.H."/>
            <person name="Devos D.P."/>
            <person name="Kaster A.-K."/>
            <person name="Ovreas L."/>
            <person name="Rohde M."/>
            <person name="Galperin M.Y."/>
            <person name="Jogler C."/>
        </authorList>
    </citation>
    <scope>NUCLEOTIDE SEQUENCE [LARGE SCALE GENOMIC DNA]</scope>
    <source>
        <strain evidence="2 3">OJF2</strain>
    </source>
</reference>
<accession>A0A5B9WAT3</accession>